<proteinExistence type="predicted"/>
<organism evidence="2 3">
    <name type="scientific">Polyangium fumosum</name>
    <dbReference type="NCBI Taxonomy" id="889272"/>
    <lineage>
        <taxon>Bacteria</taxon>
        <taxon>Pseudomonadati</taxon>
        <taxon>Myxococcota</taxon>
        <taxon>Polyangia</taxon>
        <taxon>Polyangiales</taxon>
        <taxon>Polyangiaceae</taxon>
        <taxon>Polyangium</taxon>
    </lineage>
</organism>
<protein>
    <recommendedName>
        <fullName evidence="4">Arrestin-like N-terminal domain-containing protein</fullName>
    </recommendedName>
</protein>
<accession>A0A4U1J451</accession>
<keyword evidence="1" id="KW-1133">Transmembrane helix</keyword>
<dbReference type="AlphaFoldDB" id="A0A4U1J451"/>
<comment type="caution">
    <text evidence="2">The sequence shown here is derived from an EMBL/GenBank/DDBJ whole genome shotgun (WGS) entry which is preliminary data.</text>
</comment>
<dbReference type="OrthoDB" id="263784at2"/>
<keyword evidence="3" id="KW-1185">Reference proteome</keyword>
<keyword evidence="1" id="KW-0812">Transmembrane</keyword>
<sequence length="353" mass="38732">MSPRLSLHLDRRDAVHRPGELITGRVEIVCPESRRGGELVASLDWDVESRGEPYAVRGAPIVLATGLALAAGEPTFVPFEIPAPSGPLTYHGHILTVSWTLRVEAKLGWASRERVEARILLLPWTEEARALTAKSYRTAPARHALVYNPGPLPEAALDKRDEPKTLEHPIVGVALAAASAALLVLRAGAFARILALLLLVGGLSALFAHLRRRTLRERLGPPELSVHPEIARAGEVVTVAVSFKPGRPEVLKELILSLAAQEVVVRPSSEPDEPRHYRHSLHGERRAVDRARLRLPPGRVTVVQEIFRIPPQAPPSFGAPNNELRWEVSATVRTADLVSWKQTQRILVHPPTP</sequence>
<evidence type="ECO:0000313" key="2">
    <source>
        <dbReference type="EMBL" id="TKD01994.1"/>
    </source>
</evidence>
<evidence type="ECO:0000256" key="1">
    <source>
        <dbReference type="SAM" id="Phobius"/>
    </source>
</evidence>
<dbReference type="Proteomes" id="UP000309215">
    <property type="component" value="Unassembled WGS sequence"/>
</dbReference>
<feature type="transmembrane region" description="Helical" evidence="1">
    <location>
        <begin position="193"/>
        <end position="210"/>
    </location>
</feature>
<evidence type="ECO:0008006" key="4">
    <source>
        <dbReference type="Google" id="ProtNLM"/>
    </source>
</evidence>
<evidence type="ECO:0000313" key="3">
    <source>
        <dbReference type="Proteomes" id="UP000309215"/>
    </source>
</evidence>
<keyword evidence="1" id="KW-0472">Membrane</keyword>
<name>A0A4U1J451_9BACT</name>
<dbReference type="EMBL" id="SSMQ01000036">
    <property type="protein sequence ID" value="TKD01994.1"/>
    <property type="molecule type" value="Genomic_DNA"/>
</dbReference>
<reference evidence="2 3" key="1">
    <citation type="submission" date="2019-04" db="EMBL/GenBank/DDBJ databases">
        <authorList>
            <person name="Li Y."/>
            <person name="Wang J."/>
        </authorList>
    </citation>
    <scope>NUCLEOTIDE SEQUENCE [LARGE SCALE GENOMIC DNA]</scope>
    <source>
        <strain evidence="2 3">DSM 14668</strain>
    </source>
</reference>
<dbReference type="RefSeq" id="WP_136932432.1">
    <property type="nucleotide sequence ID" value="NZ_SSMQ01000036.1"/>
</dbReference>
<gene>
    <name evidence="2" type="ORF">E8A74_29450</name>
</gene>